<reference evidence="1 2" key="1">
    <citation type="submission" date="2016-11" db="EMBL/GenBank/DDBJ databases">
        <authorList>
            <person name="Jaros S."/>
            <person name="Januszkiewicz K."/>
            <person name="Wedrychowicz H."/>
        </authorList>
    </citation>
    <scope>NUCLEOTIDE SEQUENCE [LARGE SCALE GENOMIC DNA]</scope>
    <source>
        <strain evidence="1 2">CECT 7868</strain>
    </source>
</reference>
<name>A0A1M6DR69_9VIBR</name>
<dbReference type="STRING" id="1216006.VA7868_04299"/>
<proteinExistence type="predicted"/>
<evidence type="ECO:0008006" key="3">
    <source>
        <dbReference type="Google" id="ProtNLM"/>
    </source>
</evidence>
<dbReference type="EMBL" id="FQXZ01000046">
    <property type="protein sequence ID" value="SHI75756.1"/>
    <property type="molecule type" value="Genomic_DNA"/>
</dbReference>
<keyword evidence="2" id="KW-1185">Reference proteome</keyword>
<dbReference type="RefSeq" id="WP_084193507.1">
    <property type="nucleotide sequence ID" value="NZ_FQXZ01000046.1"/>
</dbReference>
<dbReference type="AlphaFoldDB" id="A0A1M6DR69"/>
<dbReference type="OrthoDB" id="5898548at2"/>
<dbReference type="Proteomes" id="UP000184608">
    <property type="component" value="Unassembled WGS sequence"/>
</dbReference>
<evidence type="ECO:0000313" key="1">
    <source>
        <dbReference type="EMBL" id="SHI75756.1"/>
    </source>
</evidence>
<sequence>MFMRRSKKSGTQFTHPVSYDLNPFSPVFHHISQRLESLKSVPQWILITTECPRPEMALLLSSQLCQKTIQLRPSRCMNEYEVVMKAIRSGNACAIMASGHFSSQQQASLNRLSRQHQCEVFFAHSTCQSLH</sequence>
<evidence type="ECO:0000313" key="2">
    <source>
        <dbReference type="Proteomes" id="UP000184608"/>
    </source>
</evidence>
<organism evidence="1 2">
    <name type="scientific">Vibrio aerogenes CECT 7868</name>
    <dbReference type="NCBI Taxonomy" id="1216006"/>
    <lineage>
        <taxon>Bacteria</taxon>
        <taxon>Pseudomonadati</taxon>
        <taxon>Pseudomonadota</taxon>
        <taxon>Gammaproteobacteria</taxon>
        <taxon>Vibrionales</taxon>
        <taxon>Vibrionaceae</taxon>
        <taxon>Vibrio</taxon>
    </lineage>
</organism>
<gene>
    <name evidence="1" type="ORF">VA7868_04299</name>
</gene>
<protein>
    <recommendedName>
        <fullName evidence="3">Cell division inhibitor SulA</fullName>
    </recommendedName>
</protein>
<accession>A0A1M6DR69</accession>